<dbReference type="SUPFAM" id="SSF48173">
    <property type="entry name" value="Cryptochrome/photolyase FAD-binding domain"/>
    <property type="match status" value="1"/>
</dbReference>
<comment type="cofactor">
    <cofactor evidence="11 14">
        <name>FAD</name>
        <dbReference type="ChEBI" id="CHEBI:57692"/>
    </cofactor>
    <text evidence="11 14">Binds 1 FAD per subunit.</text>
</comment>
<name>A0A0B7NG78_9FUNG</name>
<dbReference type="InterPro" id="IPR002115">
    <property type="entry name" value="Tyr_Pase_low_mol_wt_mml"/>
</dbReference>
<feature type="active site" evidence="13">
    <location>
        <position position="18"/>
    </location>
</feature>
<evidence type="ECO:0000256" key="8">
    <source>
        <dbReference type="ARBA" id="ARBA00022912"/>
    </source>
</evidence>
<evidence type="ECO:0000313" key="17">
    <source>
        <dbReference type="Proteomes" id="UP000054107"/>
    </source>
</evidence>
<dbReference type="InterPro" id="IPR014133">
    <property type="entry name" value="Cry_DASH"/>
</dbReference>
<evidence type="ECO:0000259" key="15">
    <source>
        <dbReference type="PROSITE" id="PS51645"/>
    </source>
</evidence>
<dbReference type="GO" id="GO:0004726">
    <property type="term" value="F:non-membrane spanning protein tyrosine phosphatase activity"/>
    <property type="evidence" value="ECO:0007669"/>
    <property type="project" value="InterPro"/>
</dbReference>
<dbReference type="Pfam" id="PF00875">
    <property type="entry name" value="DNA_photolyase"/>
    <property type="match status" value="1"/>
</dbReference>
<dbReference type="PRINTS" id="PR00719">
    <property type="entry name" value="LMWPTPASE"/>
</dbReference>
<evidence type="ECO:0000256" key="12">
    <source>
        <dbReference type="PIRSR" id="PIRSR602081-2"/>
    </source>
</evidence>
<dbReference type="PROSITE" id="PS51645">
    <property type="entry name" value="PHR_CRY_ALPHA_BETA"/>
    <property type="match status" value="1"/>
</dbReference>
<comment type="catalytic activity">
    <reaction evidence="10">
        <text>O-phospho-L-tyrosyl-[protein] + H2O = L-tyrosyl-[protein] + phosphate</text>
        <dbReference type="Rhea" id="RHEA:10684"/>
        <dbReference type="Rhea" id="RHEA-COMP:10136"/>
        <dbReference type="Rhea" id="RHEA-COMP:20101"/>
        <dbReference type="ChEBI" id="CHEBI:15377"/>
        <dbReference type="ChEBI" id="CHEBI:43474"/>
        <dbReference type="ChEBI" id="CHEBI:46858"/>
        <dbReference type="ChEBI" id="CHEBI:61978"/>
        <dbReference type="EC" id="3.1.3.48"/>
    </reaction>
</comment>
<dbReference type="InterPro" id="IPR036134">
    <property type="entry name" value="Crypto/Photolyase_FAD-like_sf"/>
</dbReference>
<dbReference type="GO" id="GO:0003993">
    <property type="term" value="F:acid phosphatase activity"/>
    <property type="evidence" value="ECO:0007669"/>
    <property type="project" value="InterPro"/>
</dbReference>
<dbReference type="AlphaFoldDB" id="A0A0B7NG78"/>
<protein>
    <recommendedName>
        <fullName evidence="14">Cryptochrome DASH</fullName>
    </recommendedName>
</protein>
<dbReference type="CDD" id="cd16343">
    <property type="entry name" value="LMWPTP"/>
    <property type="match status" value="1"/>
</dbReference>
<feature type="binding site" evidence="11">
    <location>
        <begin position="558"/>
        <end position="560"/>
    </location>
    <ligand>
        <name>FAD</name>
        <dbReference type="ChEBI" id="CHEBI:57692"/>
    </ligand>
</feature>
<dbReference type="Pfam" id="PF01451">
    <property type="entry name" value="LMWPc"/>
    <property type="match status" value="1"/>
</dbReference>
<feature type="site" description="Electron transfer via tryptophanyl radical" evidence="12">
    <location>
        <position position="545"/>
    </location>
</feature>
<dbReference type="GO" id="GO:0071949">
    <property type="term" value="F:FAD binding"/>
    <property type="evidence" value="ECO:0007669"/>
    <property type="project" value="TreeGrafter"/>
</dbReference>
<keyword evidence="4" id="KW-0963">Cytoplasm</keyword>
<organism evidence="16 17">
    <name type="scientific">Parasitella parasitica</name>
    <dbReference type="NCBI Taxonomy" id="35722"/>
    <lineage>
        <taxon>Eukaryota</taxon>
        <taxon>Fungi</taxon>
        <taxon>Fungi incertae sedis</taxon>
        <taxon>Mucoromycota</taxon>
        <taxon>Mucoromycotina</taxon>
        <taxon>Mucoromycetes</taxon>
        <taxon>Mucorales</taxon>
        <taxon>Mucorineae</taxon>
        <taxon>Mucoraceae</taxon>
        <taxon>Parasitella</taxon>
    </lineage>
</organism>
<dbReference type="Pfam" id="PF03441">
    <property type="entry name" value="FAD_binding_7"/>
    <property type="match status" value="1"/>
</dbReference>
<dbReference type="PANTHER" id="PTHR11455">
    <property type="entry name" value="CRYPTOCHROME"/>
    <property type="match status" value="1"/>
</dbReference>
<feature type="active site" description="Nucleophile" evidence="13">
    <location>
        <position position="12"/>
    </location>
</feature>
<gene>
    <name evidence="16" type="primary">PARPA_11829.1 scaffold 44631</name>
</gene>
<evidence type="ECO:0000256" key="13">
    <source>
        <dbReference type="PIRSR" id="PIRSR617867-1"/>
    </source>
</evidence>
<dbReference type="InterPro" id="IPR036196">
    <property type="entry name" value="Ptyr_pPase_sf"/>
</dbReference>
<dbReference type="InterPro" id="IPR002081">
    <property type="entry name" value="Cryptochrome/DNA_photolyase_1"/>
</dbReference>
<keyword evidence="5 11" id="KW-0285">Flavoprotein</keyword>
<comment type="function">
    <text evidence="14">May have a photoreceptor function.</text>
</comment>
<feature type="binding site" evidence="11">
    <location>
        <position position="383"/>
    </location>
    <ligand>
        <name>FAD</name>
        <dbReference type="ChEBI" id="CHEBI:57692"/>
    </ligand>
</feature>
<dbReference type="Gene3D" id="1.10.579.10">
    <property type="entry name" value="DNA Cyclobutane Dipyrimidine Photolyase, subunit A, domain 3"/>
    <property type="match status" value="1"/>
</dbReference>
<dbReference type="SUPFAM" id="SSF52788">
    <property type="entry name" value="Phosphotyrosine protein phosphatases I"/>
    <property type="match status" value="1"/>
</dbReference>
<dbReference type="GO" id="GO:0000719">
    <property type="term" value="P:photoreactive repair"/>
    <property type="evidence" value="ECO:0007669"/>
    <property type="project" value="TreeGrafter"/>
</dbReference>
<dbReference type="InterPro" id="IPR036155">
    <property type="entry name" value="Crypto/Photolyase_N_sf"/>
</dbReference>
<dbReference type="Gene3D" id="3.40.50.620">
    <property type="entry name" value="HUPs"/>
    <property type="match status" value="1"/>
</dbReference>
<dbReference type="GO" id="GO:0005737">
    <property type="term" value="C:cytoplasm"/>
    <property type="evidence" value="ECO:0007669"/>
    <property type="project" value="UniProtKB-SubCell"/>
</dbReference>
<dbReference type="SMART" id="SM00226">
    <property type="entry name" value="LMWPc"/>
    <property type="match status" value="1"/>
</dbReference>
<proteinExistence type="inferred from homology"/>
<dbReference type="NCBIfam" id="TIGR02765">
    <property type="entry name" value="crypto_DASH"/>
    <property type="match status" value="1"/>
</dbReference>
<evidence type="ECO:0000256" key="11">
    <source>
        <dbReference type="PIRSR" id="PIRSR602081-1"/>
    </source>
</evidence>
<dbReference type="STRING" id="35722.A0A0B7NG78"/>
<dbReference type="FunFam" id="3.40.50.2300:FF:000105">
    <property type="entry name" value="Low molecular weight phosphotyrosine protein"/>
    <property type="match status" value="1"/>
</dbReference>
<feature type="active site" description="Proton donor" evidence="13">
    <location>
        <position position="128"/>
    </location>
</feature>
<evidence type="ECO:0000256" key="1">
    <source>
        <dbReference type="ARBA" id="ARBA00004496"/>
    </source>
</evidence>
<comment type="similarity">
    <text evidence="2 14">Belongs to the DNA photolyase class-1 family.</text>
</comment>
<accession>A0A0B7NG78</accession>
<evidence type="ECO:0000256" key="4">
    <source>
        <dbReference type="ARBA" id="ARBA00022490"/>
    </source>
</evidence>
<evidence type="ECO:0000256" key="5">
    <source>
        <dbReference type="ARBA" id="ARBA00022630"/>
    </source>
</evidence>
<evidence type="ECO:0000256" key="9">
    <source>
        <dbReference type="ARBA" id="ARBA00022991"/>
    </source>
</evidence>
<comment type="similarity">
    <text evidence="3">Belongs to the low molecular weight phosphotyrosine protein phosphatase family.</text>
</comment>
<reference evidence="16 17" key="1">
    <citation type="submission" date="2014-09" db="EMBL/GenBank/DDBJ databases">
        <authorList>
            <person name="Ellenberger Sabrina"/>
        </authorList>
    </citation>
    <scope>NUCLEOTIDE SEQUENCE [LARGE SCALE GENOMIC DNA]</scope>
    <source>
        <strain evidence="16 17">CBS 412.66</strain>
    </source>
</reference>
<dbReference type="PRINTS" id="PR00720">
    <property type="entry name" value="MAMMALPTPASE"/>
</dbReference>
<dbReference type="Gene3D" id="1.25.40.80">
    <property type="match status" value="1"/>
</dbReference>
<keyword evidence="9 14" id="KW-0157">Chromophore</keyword>
<dbReference type="InterPro" id="IPR005101">
    <property type="entry name" value="Cryptochr/Photolyase_FAD-bd"/>
</dbReference>
<evidence type="ECO:0000256" key="10">
    <source>
        <dbReference type="ARBA" id="ARBA00051722"/>
    </source>
</evidence>
<keyword evidence="8" id="KW-0904">Protein phosphatase</keyword>
<dbReference type="InterPro" id="IPR014729">
    <property type="entry name" value="Rossmann-like_a/b/a_fold"/>
</dbReference>
<dbReference type="InterPro" id="IPR017867">
    <property type="entry name" value="Tyr_phospatase_low_mol_wt"/>
</dbReference>
<feature type="binding site" evidence="11">
    <location>
        <begin position="396"/>
        <end position="400"/>
    </location>
    <ligand>
        <name>FAD</name>
        <dbReference type="ChEBI" id="CHEBI:57692"/>
    </ligand>
</feature>
<keyword evidence="17" id="KW-1185">Reference proteome</keyword>
<dbReference type="InterPro" id="IPR023485">
    <property type="entry name" value="Ptyr_pPase"/>
</dbReference>
<comment type="subcellular location">
    <subcellularLocation>
        <location evidence="1">Cytoplasm</location>
    </subcellularLocation>
</comment>
<feature type="site" description="Electron transfer via tryptophanyl radical" evidence="12">
    <location>
        <position position="492"/>
    </location>
</feature>
<dbReference type="OrthoDB" id="435881at2759"/>
<keyword evidence="6" id="KW-0378">Hydrolase</keyword>
<evidence type="ECO:0000256" key="2">
    <source>
        <dbReference type="ARBA" id="ARBA00005862"/>
    </source>
</evidence>
<dbReference type="Gene3D" id="3.40.50.2300">
    <property type="match status" value="1"/>
</dbReference>
<feature type="site" description="Electron transfer via tryptophanyl radical" evidence="12">
    <location>
        <position position="568"/>
    </location>
</feature>
<evidence type="ECO:0000256" key="14">
    <source>
        <dbReference type="RuleBase" id="RU367151"/>
    </source>
</evidence>
<evidence type="ECO:0000256" key="6">
    <source>
        <dbReference type="ARBA" id="ARBA00022801"/>
    </source>
</evidence>
<keyword evidence="7 11" id="KW-0274">FAD</keyword>
<dbReference type="InterPro" id="IPR006050">
    <property type="entry name" value="DNA_photolyase_N"/>
</dbReference>
<sequence>MPSKPISILFVCLGNICRSPMAEAVFAHTVKKHNLQDKITKIDSAGTASYHVGSNPDSRSSATCKSHGVPVNHKARKVSKADFDEFDYILCMDESNLSDLKKLAPQHSKAVVELFGKYDPEGELIIEDPYYGGDEGFEHNFDQSLFYAMKAKPDADILPVVCIDPRMIDISILKDQGENAPPKTWFFKMDRVKAFRAKFYYESVMDLKQQLVKRGSDLMILYGAPEDVFPRLEKYLVAKKYHLEGLHTNKEYAYEELLIEKALSKSMKGNVKYYHDTMMVNPEDLDFVGERTYKVYTHFRKRIEKMDSPVRAPLDIPKQLPTFPKAAWDFEHAQDGYKHLEELYKDLHVKSDNRSAYPWKGGEQSALDRLNSYVFKTQAVDEYKHTRNGMIGTEYSTKFSAFLAHGCLSPRLIWHQMNKFNEQRKRKRSIKAFSDDDGVYWVKFELLWRDFFRLLVSGFGSKVFMLHGFRNMDKSLEEDDTKPKSGYQDKVWKSNDDYFKKWCAGETGTPFVDACMRELLYTGFLNNRGRQNVASYLSKDLEIDWRIGAEYFESILLDHDVYSNYGNWQYVAGVGCDPREGFRHFNIIKQGKDYDPEGDYIKLWCPELQHLPVHFIHCPWLMSKEDQAKYKCEIGRDYPKPMALFDSWKRHYPSAATNGQITNFFKSNKDNKKKIKIEGQS</sequence>
<evidence type="ECO:0000256" key="3">
    <source>
        <dbReference type="ARBA" id="ARBA00011063"/>
    </source>
</evidence>
<dbReference type="Proteomes" id="UP000054107">
    <property type="component" value="Unassembled WGS sequence"/>
</dbReference>
<dbReference type="PANTHER" id="PTHR11455:SF22">
    <property type="entry name" value="CRYPTOCHROME DASH"/>
    <property type="match status" value="1"/>
</dbReference>
<comment type="cofactor">
    <cofactor evidence="14">
        <name>(6R)-5,10-methylene-5,6,7,8-tetrahydrofolate</name>
        <dbReference type="ChEBI" id="CHEBI:15636"/>
    </cofactor>
    <text evidence="14">Binds 1 5,10-methenyltetrahydrofolate (MTHF) per subunit.</text>
</comment>
<feature type="binding site" evidence="11">
    <location>
        <begin position="445"/>
        <end position="452"/>
    </location>
    <ligand>
        <name>FAD</name>
        <dbReference type="ChEBI" id="CHEBI:57692"/>
    </ligand>
</feature>
<evidence type="ECO:0000313" key="16">
    <source>
        <dbReference type="EMBL" id="CEP17531.1"/>
    </source>
</evidence>
<dbReference type="EMBL" id="LN733691">
    <property type="protein sequence ID" value="CEP17531.1"/>
    <property type="molecule type" value="Genomic_DNA"/>
</dbReference>
<evidence type="ECO:0000256" key="7">
    <source>
        <dbReference type="ARBA" id="ARBA00022827"/>
    </source>
</evidence>
<dbReference type="GO" id="GO:0003684">
    <property type="term" value="F:damaged DNA binding"/>
    <property type="evidence" value="ECO:0007669"/>
    <property type="project" value="TreeGrafter"/>
</dbReference>
<dbReference type="GO" id="GO:0003904">
    <property type="term" value="F:deoxyribodipyrimidine photo-lyase activity"/>
    <property type="evidence" value="ECO:0007669"/>
    <property type="project" value="TreeGrafter"/>
</dbReference>
<dbReference type="SUPFAM" id="SSF52425">
    <property type="entry name" value="Cryptochrome/photolyase, N-terminal domain"/>
    <property type="match status" value="1"/>
</dbReference>
<feature type="domain" description="Photolyase/cryptochrome alpha/beta" evidence="15">
    <location>
        <begin position="127"/>
        <end position="279"/>
    </location>
</feature>